<keyword evidence="4" id="KW-1185">Reference proteome</keyword>
<evidence type="ECO:0000313" key="4">
    <source>
        <dbReference type="Proteomes" id="UP000195667"/>
    </source>
</evidence>
<dbReference type="AlphaFoldDB" id="A0A1R4HAY8"/>
<evidence type="ECO:0000259" key="1">
    <source>
        <dbReference type="PROSITE" id="PS51085"/>
    </source>
</evidence>
<dbReference type="InterPro" id="IPR008333">
    <property type="entry name" value="Cbr1-like_FAD-bd_dom"/>
</dbReference>
<dbReference type="CDD" id="cd06210">
    <property type="entry name" value="MMO_FAD_NAD_binding"/>
    <property type="match status" value="1"/>
</dbReference>
<dbReference type="InterPro" id="IPR006058">
    <property type="entry name" value="2Fe2S_fd_BS"/>
</dbReference>
<sequence length="345" mass="38320">MANTHNVTIITQDNESVAFQCRSDEDVISAAVRQDIYLMSSCREGGCATCKGFCAEGEYVMGKFSSQALPNNEEEAGEVLLCRCYPTTDIEVEVPYTYERISFSAEGLTFEAEVVELSQISINVVKFQLRRVGDDKTVKFASGQFYDIEIPGTSTTRSYSPANTSNKQGDLEFLIRIVDGGLFSEYLKKVAKVGHRINLKGPSGVFGLKENGFTPRYFVAGGTGLAPILSMVRYMKEWDEPQKCVIYFGVNTEAEIFHLDELDQLAAEMPTLELRNCVWKCSDDWHCEKGSVVDILRRDLQETGVKPDLYLCGPPGMVDATFAVCAEAGIPKERIYLEKFLPSGS</sequence>
<dbReference type="InterPro" id="IPR012675">
    <property type="entry name" value="Beta-grasp_dom_sf"/>
</dbReference>
<dbReference type="EC" id="1.14.13.25" evidence="3"/>
<dbReference type="InterPro" id="IPR017938">
    <property type="entry name" value="Riboflavin_synthase-like_b-brl"/>
</dbReference>
<dbReference type="PANTHER" id="PTHR47354:SF5">
    <property type="entry name" value="PROTEIN RFBI"/>
    <property type="match status" value="1"/>
</dbReference>
<dbReference type="CDD" id="cd00207">
    <property type="entry name" value="fer2"/>
    <property type="match status" value="1"/>
</dbReference>
<feature type="domain" description="FAD-binding FR-type" evidence="2">
    <location>
        <begin position="107"/>
        <end position="209"/>
    </location>
</feature>
<dbReference type="PRINTS" id="PR00410">
    <property type="entry name" value="PHEHYDRXLASE"/>
</dbReference>
<dbReference type="EMBL" id="FUKI01000112">
    <property type="protein sequence ID" value="SJM93030.1"/>
    <property type="molecule type" value="Genomic_DNA"/>
</dbReference>
<reference evidence="4" key="1">
    <citation type="submission" date="2017-02" db="EMBL/GenBank/DDBJ databases">
        <authorList>
            <person name="Daims H."/>
        </authorList>
    </citation>
    <scope>NUCLEOTIDE SEQUENCE [LARGE SCALE GENOMIC DNA]</scope>
</reference>
<accession>A0A1R4HAY8</accession>
<dbReference type="GO" id="GO:0051537">
    <property type="term" value="F:2 iron, 2 sulfur cluster binding"/>
    <property type="evidence" value="ECO:0007669"/>
    <property type="project" value="InterPro"/>
</dbReference>
<dbReference type="SUPFAM" id="SSF63380">
    <property type="entry name" value="Riboflavin synthase domain-like"/>
    <property type="match status" value="1"/>
</dbReference>
<dbReference type="OrthoDB" id="9806195at2"/>
<dbReference type="PROSITE" id="PS51384">
    <property type="entry name" value="FAD_FR"/>
    <property type="match status" value="1"/>
</dbReference>
<dbReference type="Pfam" id="PF00111">
    <property type="entry name" value="Fer2"/>
    <property type="match status" value="1"/>
</dbReference>
<evidence type="ECO:0000313" key="3">
    <source>
        <dbReference type="EMBL" id="SJM93030.1"/>
    </source>
</evidence>
<dbReference type="Gene3D" id="3.40.50.80">
    <property type="entry name" value="Nucleotide-binding domain of ferredoxin-NADP reductase (FNR) module"/>
    <property type="match status" value="1"/>
</dbReference>
<feature type="domain" description="2Fe-2S ferredoxin-type" evidence="1">
    <location>
        <begin position="5"/>
        <end position="98"/>
    </location>
</feature>
<dbReference type="InterPro" id="IPR054950">
    <property type="entry name" value="MethMoxCompC"/>
</dbReference>
<dbReference type="PANTHER" id="PTHR47354">
    <property type="entry name" value="NADH OXIDOREDUCTASE HCR"/>
    <property type="match status" value="1"/>
</dbReference>
<dbReference type="Pfam" id="PF00175">
    <property type="entry name" value="NAD_binding_1"/>
    <property type="match status" value="1"/>
</dbReference>
<dbReference type="InterPro" id="IPR001041">
    <property type="entry name" value="2Fe-2S_ferredoxin-type"/>
</dbReference>
<dbReference type="PROSITE" id="PS51085">
    <property type="entry name" value="2FE2S_FER_2"/>
    <property type="match status" value="1"/>
</dbReference>
<dbReference type="Gene3D" id="2.40.30.10">
    <property type="entry name" value="Translation factors"/>
    <property type="match status" value="1"/>
</dbReference>
<dbReference type="GO" id="GO:0015049">
    <property type="term" value="F:methane monooxygenase [NAD(P)H] activity"/>
    <property type="evidence" value="ECO:0007669"/>
    <property type="project" value="UniProtKB-EC"/>
</dbReference>
<dbReference type="SUPFAM" id="SSF52343">
    <property type="entry name" value="Ferredoxin reductase-like, C-terminal NADP-linked domain"/>
    <property type="match status" value="1"/>
</dbReference>
<keyword evidence="3" id="KW-0560">Oxidoreductase</keyword>
<name>A0A1R4HAY8_9GAMM</name>
<dbReference type="InterPro" id="IPR036010">
    <property type="entry name" value="2Fe-2S_ferredoxin-like_sf"/>
</dbReference>
<evidence type="ECO:0000259" key="2">
    <source>
        <dbReference type="PROSITE" id="PS51384"/>
    </source>
</evidence>
<dbReference type="Gene3D" id="3.10.20.30">
    <property type="match status" value="1"/>
</dbReference>
<dbReference type="InterPro" id="IPR039261">
    <property type="entry name" value="FNR_nucleotide-bd"/>
</dbReference>
<dbReference type="Pfam" id="PF00970">
    <property type="entry name" value="FAD_binding_6"/>
    <property type="match status" value="1"/>
</dbReference>
<dbReference type="SUPFAM" id="SSF54292">
    <property type="entry name" value="2Fe-2S ferredoxin-like"/>
    <property type="match status" value="1"/>
</dbReference>
<dbReference type="NCBIfam" id="NF045803">
    <property type="entry name" value="MethMoxFADbindMmoC"/>
    <property type="match status" value="1"/>
</dbReference>
<protein>
    <submittedName>
        <fullName evidence="3">Methane monooxygenase component C</fullName>
        <ecNumber evidence="3">1.14.13.25</ecNumber>
    </submittedName>
</protein>
<keyword evidence="3" id="KW-0503">Monooxygenase</keyword>
<dbReference type="InterPro" id="IPR001433">
    <property type="entry name" value="OxRdtase_FAD/NAD-bd"/>
</dbReference>
<organism evidence="3 4">
    <name type="scientific">Crenothrix polyspora</name>
    <dbReference type="NCBI Taxonomy" id="360316"/>
    <lineage>
        <taxon>Bacteria</taxon>
        <taxon>Pseudomonadati</taxon>
        <taxon>Pseudomonadota</taxon>
        <taxon>Gammaproteobacteria</taxon>
        <taxon>Methylococcales</taxon>
        <taxon>Crenotrichaceae</taxon>
        <taxon>Crenothrix</taxon>
    </lineage>
</organism>
<dbReference type="InterPro" id="IPR017927">
    <property type="entry name" value="FAD-bd_FR_type"/>
</dbReference>
<dbReference type="PROSITE" id="PS00197">
    <property type="entry name" value="2FE2S_FER_1"/>
    <property type="match status" value="1"/>
</dbReference>
<proteinExistence type="predicted"/>
<gene>
    <name evidence="3" type="primary">mmoC</name>
    <name evidence="3" type="ORF">CRENPOLYSF1_370004</name>
</gene>
<dbReference type="InterPro" id="IPR050415">
    <property type="entry name" value="MRET"/>
</dbReference>
<dbReference type="Proteomes" id="UP000195667">
    <property type="component" value="Unassembled WGS sequence"/>
</dbReference>
<dbReference type="RefSeq" id="WP_087143660.1">
    <property type="nucleotide sequence ID" value="NZ_FUKI01000112.1"/>
</dbReference>